<keyword evidence="5 9" id="KW-0630">Potassium</keyword>
<evidence type="ECO:0000256" key="5">
    <source>
        <dbReference type="ARBA" id="ARBA00022958"/>
    </source>
</evidence>
<evidence type="ECO:0000256" key="6">
    <source>
        <dbReference type="ARBA" id="ARBA00022989"/>
    </source>
</evidence>
<sequence>MSTPAMLQLGLFLVVLIALAWPLGAYMTRVMQGENVGPVRFFAPLERTFYRLAGIKQDEEMGWRGYAVALILFNVLGVAAVYALQRLQGMLPFNPQAMAAVSPDSSFNTAISFVTNTNWQGYGGETTMSYLTQMLGLTVQNFVSAATGAAVVIALIRGFARHSSAKIGNFWVDITRMTLYVLLPLAVVFALVFTQQGAIQNLSAYKDVHTVETVKYQQPKQDAKGNPVLGKDGKPVMEDKTSQTQTLPMGPVASQEAIKMLGTNGGGFFNANSAHPYENPTPLANFLQDIAIFLIPAALCFLFGRMVGDRRQGWAILAAMTIMFATAVVVETSAEQAGVPQYSSLGIDQRASALQSGGNMEGKEARFGIIDTSLFVAVTTSASCGAVNAMHDSLTPVGGLVPMFLMQLGEVVFGGVGSGLYGMLIFAILAVFIAGLMVGRTPEYLGKKIETYEMKMTAITILVTPTLVLALTAIAVSLAAGKAGIANPAAHGFSEILYAFTSAANNNGSAFAGLSANTPFYNIMTGLAMFFGRFFMIVPILAIAGSLAAKKRLAVTGGTLPTHGPLFVTLLIGTVLLVGALNYVPALALGPVVEHLQMLAAR</sequence>
<evidence type="ECO:0000256" key="1">
    <source>
        <dbReference type="ARBA" id="ARBA00022448"/>
    </source>
</evidence>
<feature type="transmembrane region" description="Helical" evidence="9">
    <location>
        <begin position="459"/>
        <end position="480"/>
    </location>
</feature>
<feature type="transmembrane region" description="Helical" evidence="9">
    <location>
        <begin position="411"/>
        <end position="438"/>
    </location>
</feature>
<keyword evidence="3 9" id="KW-0633">Potassium transport</keyword>
<comment type="caution">
    <text evidence="11">The sequence shown here is derived from an EMBL/GenBank/DDBJ whole genome shotgun (WGS) entry which is preliminary data.</text>
</comment>
<dbReference type="Proteomes" id="UP001455709">
    <property type="component" value="Unassembled WGS sequence"/>
</dbReference>
<feature type="transmembrane region" description="Helical" evidence="9">
    <location>
        <begin position="286"/>
        <end position="307"/>
    </location>
</feature>
<keyword evidence="2 9" id="KW-1003">Cell membrane</keyword>
<keyword evidence="8 9" id="KW-0472">Membrane</keyword>
<comment type="similarity">
    <text evidence="9">Belongs to the KdpA family.</text>
</comment>
<keyword evidence="6 9" id="KW-1133">Transmembrane helix</keyword>
<dbReference type="Pfam" id="PF03814">
    <property type="entry name" value="KdpA"/>
    <property type="match status" value="1"/>
</dbReference>
<feature type="transmembrane region" description="Helical" evidence="9">
    <location>
        <begin position="6"/>
        <end position="26"/>
    </location>
</feature>
<keyword evidence="12" id="KW-1185">Reference proteome</keyword>
<dbReference type="EMBL" id="JBDOJC010000001">
    <property type="protein sequence ID" value="MEO2215855.1"/>
    <property type="molecule type" value="Genomic_DNA"/>
</dbReference>
<evidence type="ECO:0000256" key="8">
    <source>
        <dbReference type="ARBA" id="ARBA00023136"/>
    </source>
</evidence>
<dbReference type="RefSeq" id="WP_347369553.1">
    <property type="nucleotide sequence ID" value="NZ_JBDOJC010000001.1"/>
</dbReference>
<keyword evidence="4 9" id="KW-0812">Transmembrane</keyword>
<evidence type="ECO:0000256" key="7">
    <source>
        <dbReference type="ARBA" id="ARBA00023065"/>
    </source>
</evidence>
<dbReference type="InterPro" id="IPR004623">
    <property type="entry name" value="KdpA"/>
</dbReference>
<dbReference type="PANTHER" id="PTHR30607:SF2">
    <property type="entry name" value="POTASSIUM-TRANSPORTING ATPASE POTASSIUM-BINDING SUBUNIT"/>
    <property type="match status" value="1"/>
</dbReference>
<organism evidence="11 12">
    <name type="scientific">Chromobacterium vaccinii</name>
    <dbReference type="NCBI Taxonomy" id="1108595"/>
    <lineage>
        <taxon>Bacteria</taxon>
        <taxon>Pseudomonadati</taxon>
        <taxon>Pseudomonadota</taxon>
        <taxon>Betaproteobacteria</taxon>
        <taxon>Neisseriales</taxon>
        <taxon>Chromobacteriaceae</taxon>
        <taxon>Chromobacterium</taxon>
    </lineage>
</organism>
<comment type="subcellular location">
    <subcellularLocation>
        <location evidence="9">Cell membrane</location>
        <topology evidence="9">Multi-pass membrane protein</topology>
    </subcellularLocation>
</comment>
<feature type="transmembrane region" description="Helical" evidence="9">
    <location>
        <begin position="314"/>
        <end position="334"/>
    </location>
</feature>
<feature type="transmembrane region" description="Helical" evidence="9">
    <location>
        <begin position="520"/>
        <end position="544"/>
    </location>
</feature>
<evidence type="ECO:0000256" key="4">
    <source>
        <dbReference type="ARBA" id="ARBA00022692"/>
    </source>
</evidence>
<dbReference type="PIRSF" id="PIRSF001294">
    <property type="entry name" value="K_ATPaseA"/>
    <property type="match status" value="1"/>
</dbReference>
<evidence type="ECO:0000256" key="2">
    <source>
        <dbReference type="ARBA" id="ARBA00022475"/>
    </source>
</evidence>
<evidence type="ECO:0000313" key="12">
    <source>
        <dbReference type="Proteomes" id="UP001455709"/>
    </source>
</evidence>
<keyword evidence="7 9" id="KW-0406">Ion transport</keyword>
<comment type="subunit">
    <text evidence="9">The system is composed of three essential subunits: KdpA, KdpB and KdpC.</text>
</comment>
<name>A0ABV0F9D4_9NEIS</name>
<feature type="transmembrane region" description="Helical" evidence="9">
    <location>
        <begin position="565"/>
        <end position="584"/>
    </location>
</feature>
<feature type="transmembrane region" description="Helical" evidence="9">
    <location>
        <begin position="177"/>
        <end position="199"/>
    </location>
</feature>
<gene>
    <name evidence="9 11" type="primary">kdpA</name>
    <name evidence="11" type="ORF">ABGV49_02095</name>
</gene>
<dbReference type="NCBIfam" id="TIGR00680">
    <property type="entry name" value="kdpA"/>
    <property type="match status" value="1"/>
</dbReference>
<evidence type="ECO:0000256" key="9">
    <source>
        <dbReference type="HAMAP-Rule" id="MF_00275"/>
    </source>
</evidence>
<evidence type="ECO:0000256" key="10">
    <source>
        <dbReference type="SAM" id="MobiDB-lite"/>
    </source>
</evidence>
<feature type="compositionally biased region" description="Basic and acidic residues" evidence="10">
    <location>
        <begin position="231"/>
        <end position="241"/>
    </location>
</feature>
<keyword evidence="1 9" id="KW-0813">Transport</keyword>
<accession>A0ABV0F9D4</accession>
<feature type="transmembrane region" description="Helical" evidence="9">
    <location>
        <begin position="134"/>
        <end position="156"/>
    </location>
</feature>
<proteinExistence type="inferred from homology"/>
<reference evidence="11 12" key="1">
    <citation type="submission" date="2024-05" db="EMBL/GenBank/DDBJ databases">
        <authorList>
            <person name="De Oliveira J.P."/>
            <person name="Noriler S.A."/>
            <person name="De Oliveira A.G."/>
            <person name="Sipoli D.S."/>
        </authorList>
    </citation>
    <scope>NUCLEOTIDE SEQUENCE [LARGE SCALE GENOMIC DNA]</scope>
    <source>
        <strain evidence="11 12">LABIM189</strain>
    </source>
</reference>
<feature type="region of interest" description="Disordered" evidence="10">
    <location>
        <begin position="220"/>
        <end position="248"/>
    </location>
</feature>
<feature type="transmembrane region" description="Helical" evidence="9">
    <location>
        <begin position="65"/>
        <end position="84"/>
    </location>
</feature>
<comment type="function">
    <text evidence="9">Part of the high-affinity ATP-driven potassium transport (or Kdp) system, which catalyzes the hydrolysis of ATP coupled with the electrogenic transport of potassium into the cytoplasm. This subunit binds the extracellular potassium ions and delivers the ions to the membrane domain of KdpB through an intramembrane tunnel.</text>
</comment>
<evidence type="ECO:0000256" key="3">
    <source>
        <dbReference type="ARBA" id="ARBA00022538"/>
    </source>
</evidence>
<dbReference type="HAMAP" id="MF_00275">
    <property type="entry name" value="KdpA"/>
    <property type="match status" value="1"/>
</dbReference>
<dbReference type="PANTHER" id="PTHR30607">
    <property type="entry name" value="POTASSIUM-TRANSPORTING ATPASE A CHAIN"/>
    <property type="match status" value="1"/>
</dbReference>
<protein>
    <recommendedName>
        <fullName evidence="9">Potassium-transporting ATPase potassium-binding subunit</fullName>
    </recommendedName>
    <alternativeName>
        <fullName evidence="9">ATP phosphohydrolase [potassium-transporting] A chain</fullName>
    </alternativeName>
    <alternativeName>
        <fullName evidence="9">Potassium-binding and translocating subunit A</fullName>
    </alternativeName>
    <alternativeName>
        <fullName evidence="9">Potassium-translocating ATPase A chain</fullName>
    </alternativeName>
</protein>
<evidence type="ECO:0000313" key="11">
    <source>
        <dbReference type="EMBL" id="MEO2215855.1"/>
    </source>
</evidence>